<gene>
    <name evidence="3" type="ORF">PHACADRAFT_211453</name>
</gene>
<dbReference type="Proteomes" id="UP000008370">
    <property type="component" value="Unassembled WGS sequence"/>
</dbReference>
<dbReference type="SUPFAM" id="SSF47336">
    <property type="entry name" value="ACP-like"/>
    <property type="match status" value="1"/>
</dbReference>
<dbReference type="InterPro" id="IPR009081">
    <property type="entry name" value="PP-bd_ACP"/>
</dbReference>
<dbReference type="Gene3D" id="1.10.1200.10">
    <property type="entry name" value="ACP-like"/>
    <property type="match status" value="1"/>
</dbReference>
<accession>K5VQU7</accession>
<feature type="compositionally biased region" description="Polar residues" evidence="1">
    <location>
        <begin position="75"/>
        <end position="85"/>
    </location>
</feature>
<dbReference type="InParanoid" id="K5VQU7"/>
<proteinExistence type="predicted"/>
<dbReference type="EMBL" id="JH930474">
    <property type="protein sequence ID" value="EKM53813.1"/>
    <property type="molecule type" value="Genomic_DNA"/>
</dbReference>
<dbReference type="HOGENOM" id="CLU_2032154_0_0_1"/>
<dbReference type="KEGG" id="pco:PHACADRAFT_211453"/>
<dbReference type="InterPro" id="IPR036736">
    <property type="entry name" value="ACP-like_sf"/>
</dbReference>
<feature type="region of interest" description="Disordered" evidence="1">
    <location>
        <begin position="70"/>
        <end position="91"/>
    </location>
</feature>
<evidence type="ECO:0000313" key="4">
    <source>
        <dbReference type="Proteomes" id="UP000008370"/>
    </source>
</evidence>
<protein>
    <recommendedName>
        <fullName evidence="2">Carrier domain-containing protein</fullName>
    </recommendedName>
</protein>
<name>K5VQU7_PHACS</name>
<sequence>NVIAAVLGVPPKDISESNDLERLGLDSLTSLEAHHALRSVLSVPPPESLFTSCKTVKDTCAAIAAPATPPAVCSGASTPRTSESSTLHEQDHDADVDCAATLAKVQGVHVIDAWCPGEEARY</sequence>
<organism evidence="3 4">
    <name type="scientific">Phanerochaete carnosa (strain HHB-10118-sp)</name>
    <name type="common">White-rot fungus</name>
    <name type="synonym">Peniophora carnosa</name>
    <dbReference type="NCBI Taxonomy" id="650164"/>
    <lineage>
        <taxon>Eukaryota</taxon>
        <taxon>Fungi</taxon>
        <taxon>Dikarya</taxon>
        <taxon>Basidiomycota</taxon>
        <taxon>Agaricomycotina</taxon>
        <taxon>Agaricomycetes</taxon>
        <taxon>Polyporales</taxon>
        <taxon>Phanerochaetaceae</taxon>
        <taxon>Phanerochaete</taxon>
    </lineage>
</organism>
<feature type="non-terminal residue" evidence="3">
    <location>
        <position position="1"/>
    </location>
</feature>
<keyword evidence="4" id="KW-1185">Reference proteome</keyword>
<dbReference type="RefSeq" id="XP_007398490.1">
    <property type="nucleotide sequence ID" value="XM_007398428.1"/>
</dbReference>
<dbReference type="AlphaFoldDB" id="K5VQU7"/>
<dbReference type="Pfam" id="PF00550">
    <property type="entry name" value="PP-binding"/>
    <property type="match status" value="1"/>
</dbReference>
<evidence type="ECO:0000259" key="2">
    <source>
        <dbReference type="PROSITE" id="PS50075"/>
    </source>
</evidence>
<reference evidence="3 4" key="1">
    <citation type="journal article" date="2012" name="BMC Genomics">
        <title>Comparative genomics of the white-rot fungi, Phanerochaete carnosa and P. chrysosporium, to elucidate the genetic basis of the distinct wood types they colonize.</title>
        <authorList>
            <person name="Suzuki H."/>
            <person name="MacDonald J."/>
            <person name="Syed K."/>
            <person name="Salamov A."/>
            <person name="Hori C."/>
            <person name="Aerts A."/>
            <person name="Henrissat B."/>
            <person name="Wiebenga A."/>
            <person name="vanKuyk P.A."/>
            <person name="Barry K."/>
            <person name="Lindquist E."/>
            <person name="LaButti K."/>
            <person name="Lapidus A."/>
            <person name="Lucas S."/>
            <person name="Coutinho P."/>
            <person name="Gong Y."/>
            <person name="Samejima M."/>
            <person name="Mahadevan R."/>
            <person name="Abou-Zaid M."/>
            <person name="de Vries R.P."/>
            <person name="Igarashi K."/>
            <person name="Yadav J.S."/>
            <person name="Grigoriev I.V."/>
            <person name="Master E.R."/>
        </authorList>
    </citation>
    <scope>NUCLEOTIDE SEQUENCE [LARGE SCALE GENOMIC DNA]</scope>
    <source>
        <strain evidence="3 4">HHB-10118-sp</strain>
    </source>
</reference>
<feature type="domain" description="Carrier" evidence="2">
    <location>
        <begin position="1"/>
        <end position="67"/>
    </location>
</feature>
<dbReference type="PROSITE" id="PS50075">
    <property type="entry name" value="CARRIER"/>
    <property type="match status" value="1"/>
</dbReference>
<evidence type="ECO:0000313" key="3">
    <source>
        <dbReference type="EMBL" id="EKM53813.1"/>
    </source>
</evidence>
<dbReference type="GeneID" id="18913106"/>
<evidence type="ECO:0000256" key="1">
    <source>
        <dbReference type="SAM" id="MobiDB-lite"/>
    </source>
</evidence>